<dbReference type="PANTHER" id="PTHR13318:SF190">
    <property type="entry name" value="PARTNER OF PAIRED, ISOFORM B"/>
    <property type="match status" value="1"/>
</dbReference>
<dbReference type="InterPro" id="IPR036047">
    <property type="entry name" value="F-box-like_dom_sf"/>
</dbReference>
<evidence type="ECO:0000256" key="1">
    <source>
        <dbReference type="SAM" id="MobiDB-lite"/>
    </source>
</evidence>
<dbReference type="Pfam" id="PF00646">
    <property type="entry name" value="F-box"/>
    <property type="match status" value="1"/>
</dbReference>
<dbReference type="AlphaFoldDB" id="A0A232FDF3"/>
<evidence type="ECO:0000313" key="3">
    <source>
        <dbReference type="EMBL" id="OXU28513.1"/>
    </source>
</evidence>
<dbReference type="InterPro" id="IPR001810">
    <property type="entry name" value="F-box_dom"/>
</dbReference>
<feature type="domain" description="F-box" evidence="2">
    <location>
        <begin position="27"/>
        <end position="71"/>
    </location>
</feature>
<gene>
    <name evidence="3" type="ORF">TSAR_007089</name>
</gene>
<dbReference type="STRING" id="543379.A0A232FDF3"/>
<feature type="region of interest" description="Disordered" evidence="1">
    <location>
        <begin position="1"/>
        <end position="29"/>
    </location>
</feature>
<organism evidence="3 4">
    <name type="scientific">Trichomalopsis sarcophagae</name>
    <dbReference type="NCBI Taxonomy" id="543379"/>
    <lineage>
        <taxon>Eukaryota</taxon>
        <taxon>Metazoa</taxon>
        <taxon>Ecdysozoa</taxon>
        <taxon>Arthropoda</taxon>
        <taxon>Hexapoda</taxon>
        <taxon>Insecta</taxon>
        <taxon>Pterygota</taxon>
        <taxon>Neoptera</taxon>
        <taxon>Endopterygota</taxon>
        <taxon>Hymenoptera</taxon>
        <taxon>Apocrita</taxon>
        <taxon>Proctotrupomorpha</taxon>
        <taxon>Chalcidoidea</taxon>
        <taxon>Pteromalidae</taxon>
        <taxon>Pteromalinae</taxon>
        <taxon>Trichomalopsis</taxon>
    </lineage>
</organism>
<dbReference type="PANTHER" id="PTHR13318">
    <property type="entry name" value="PARTNER OF PAIRED, ISOFORM B-RELATED"/>
    <property type="match status" value="1"/>
</dbReference>
<dbReference type="Gene3D" id="3.80.10.10">
    <property type="entry name" value="Ribonuclease Inhibitor"/>
    <property type="match status" value="2"/>
</dbReference>
<reference evidence="3 4" key="1">
    <citation type="journal article" date="2017" name="Curr. Biol.">
        <title>The Evolution of Venom by Co-option of Single-Copy Genes.</title>
        <authorList>
            <person name="Martinson E.O."/>
            <person name="Mrinalini"/>
            <person name="Kelkar Y.D."/>
            <person name="Chang C.H."/>
            <person name="Werren J.H."/>
        </authorList>
    </citation>
    <scope>NUCLEOTIDE SEQUENCE [LARGE SCALE GENOMIC DNA]</scope>
    <source>
        <strain evidence="3 4">Alberta</strain>
        <tissue evidence="3">Whole body</tissue>
    </source>
</reference>
<protein>
    <recommendedName>
        <fullName evidence="2">F-box domain-containing protein</fullName>
    </recommendedName>
</protein>
<dbReference type="SUPFAM" id="SSF52047">
    <property type="entry name" value="RNI-like"/>
    <property type="match status" value="1"/>
</dbReference>
<evidence type="ECO:0000259" key="2">
    <source>
        <dbReference type="PROSITE" id="PS50181"/>
    </source>
</evidence>
<dbReference type="EMBL" id="NNAY01000421">
    <property type="protein sequence ID" value="OXU28513.1"/>
    <property type="molecule type" value="Genomic_DNA"/>
</dbReference>
<feature type="compositionally biased region" description="Basic and acidic residues" evidence="1">
    <location>
        <begin position="1"/>
        <end position="22"/>
    </location>
</feature>
<dbReference type="SUPFAM" id="SSF81383">
    <property type="entry name" value="F-box domain"/>
    <property type="match status" value="1"/>
</dbReference>
<evidence type="ECO:0000313" key="4">
    <source>
        <dbReference type="Proteomes" id="UP000215335"/>
    </source>
</evidence>
<dbReference type="InterPro" id="IPR032675">
    <property type="entry name" value="LRR_dom_sf"/>
</dbReference>
<name>A0A232FDF3_9HYME</name>
<dbReference type="Proteomes" id="UP000215335">
    <property type="component" value="Unassembled WGS sequence"/>
</dbReference>
<keyword evidence="4" id="KW-1185">Reference proteome</keyword>
<comment type="caution">
    <text evidence="3">The sequence shown here is derived from an EMBL/GenBank/DDBJ whole genome shotgun (WGS) entry which is preliminary data.</text>
</comment>
<dbReference type="GO" id="GO:0031146">
    <property type="term" value="P:SCF-dependent proteasomal ubiquitin-dependent protein catabolic process"/>
    <property type="evidence" value="ECO:0007669"/>
    <property type="project" value="TreeGrafter"/>
</dbReference>
<proteinExistence type="predicted"/>
<accession>A0A232FDF3</accession>
<sequence length="471" mass="53802">MESERSERESPKDSSTDKKPSDDNNEEMSFSKLPHEPLRLIFLELPIVDRFRIQRVNKMCHAVSKQSWLSCKSLTFKVDDWGYKYWSKGGIDQASFKKILKRCSKSLRRIDFSSYYGPDKTKLTKKNGSLFIMITKYCPNITALNIGRLEVDAKGIECLASMYSKLTEFCIGKSYAIKAEQLSRPLTLLFRKNKNLQHVELNIASDGKCLLELNPAVMKKLAVVNGFGSEKTICLALKKFKNLHSFVITNYANYADKRQFDDKEESYMNVMLKAIRASSQSLQELTIRSILFNTIIDSKIFVYFQNLRKLVIEGDAVKLDLGIAIEHCKKLTCVNLFLFPVTDDKMASIMRLPELRELHLSNLRKITDAIFVNRMPSLKVFSCIQCPHLTEAGLRSLLENSSENLERLTIAECPNINLANLSNVVREATGSRSNGPLLKILVKQTDELLLVVDKIVTRLSDYVELVEFVYE</sequence>
<dbReference type="PROSITE" id="PS50181">
    <property type="entry name" value="FBOX"/>
    <property type="match status" value="1"/>
</dbReference>
<dbReference type="GO" id="GO:0019005">
    <property type="term" value="C:SCF ubiquitin ligase complex"/>
    <property type="evidence" value="ECO:0007669"/>
    <property type="project" value="TreeGrafter"/>
</dbReference>